<organism evidence="1">
    <name type="scientific">Rhizophagus irregularis (strain DAOM 181602 / DAOM 197198 / MUCL 43194)</name>
    <name type="common">Arbuscular mycorrhizal fungus</name>
    <name type="synonym">Glomus intraradices</name>
    <dbReference type="NCBI Taxonomy" id="747089"/>
    <lineage>
        <taxon>Eukaryota</taxon>
        <taxon>Fungi</taxon>
        <taxon>Fungi incertae sedis</taxon>
        <taxon>Mucoromycota</taxon>
        <taxon>Glomeromycotina</taxon>
        <taxon>Glomeromycetes</taxon>
        <taxon>Glomerales</taxon>
        <taxon>Glomeraceae</taxon>
        <taxon>Rhizophagus</taxon>
    </lineage>
</organism>
<protein>
    <submittedName>
        <fullName evidence="1">Uncharacterized protein</fullName>
    </submittedName>
</protein>
<reference evidence="1" key="1">
    <citation type="submission" date="2013-07" db="EMBL/GenBank/DDBJ databases">
        <title>The genome of an arbuscular mycorrhizal fungus provides insights into the evolution of the oldest plant symbiosis.</title>
        <authorList>
            <consortium name="DOE Joint Genome Institute"/>
            <person name="Tisserant E."/>
            <person name="Malbreil M."/>
            <person name="Kuo A."/>
            <person name="Kohler A."/>
            <person name="Symeonidi A."/>
            <person name="Balestrini R."/>
            <person name="Charron P."/>
            <person name="Duensing N."/>
            <person name="Frei-dit-Frey N."/>
            <person name="Gianinazzi-Pearson V."/>
            <person name="Gilbert B."/>
            <person name="Handa Y."/>
            <person name="Hijri M."/>
            <person name="Kaul R."/>
            <person name="Kawaguchi M."/>
            <person name="Krajinski F."/>
            <person name="Lammers P."/>
            <person name="Lapierre D."/>
            <person name="Masclaux F.G."/>
            <person name="Murat C."/>
            <person name="Morin E."/>
            <person name="Ndikumana S."/>
            <person name="Pagni M."/>
            <person name="Petitpierre D."/>
            <person name="Requena N."/>
            <person name="Rosikiewicz P."/>
            <person name="Riley R."/>
            <person name="Saito K."/>
            <person name="San Clemente H."/>
            <person name="Shapiro H."/>
            <person name="van Tuinen D."/>
            <person name="Becard G."/>
            <person name="Bonfante P."/>
            <person name="Paszkowski U."/>
            <person name="Shachar-Hill Y."/>
            <person name="Young J.P."/>
            <person name="Sanders I.R."/>
            <person name="Henrissat B."/>
            <person name="Rensing S.A."/>
            <person name="Grigoriev I.V."/>
            <person name="Corradi N."/>
            <person name="Roux C."/>
            <person name="Martin F."/>
        </authorList>
    </citation>
    <scope>NUCLEOTIDE SEQUENCE</scope>
    <source>
        <strain evidence="1">DAOM 197198</strain>
    </source>
</reference>
<dbReference type="EMBL" id="KI289744">
    <property type="protein sequence ID" value="ESA07941.1"/>
    <property type="molecule type" value="Genomic_DNA"/>
</dbReference>
<gene>
    <name evidence="1" type="ORF">GLOINDRAFT_32274</name>
</gene>
<accession>U9TX47</accession>
<dbReference type="HOGENOM" id="CLU_2723475_0_0_1"/>
<dbReference type="AlphaFoldDB" id="U9TX47"/>
<evidence type="ECO:0000313" key="1">
    <source>
        <dbReference type="EMBL" id="ESA07941.1"/>
    </source>
</evidence>
<name>U9TX47_RHIID</name>
<sequence>MQNAGLINGFRRMWESKTGSCSRLQFPFSLAWAKEKYCYLRPGSTNKFLANRRSFVSQLPPAFKAFHKDARM</sequence>
<proteinExistence type="predicted"/>